<organism evidence="3 6">
    <name type="scientific">Rotaria socialis</name>
    <dbReference type="NCBI Taxonomy" id="392032"/>
    <lineage>
        <taxon>Eukaryota</taxon>
        <taxon>Metazoa</taxon>
        <taxon>Spiralia</taxon>
        <taxon>Gnathifera</taxon>
        <taxon>Rotifera</taxon>
        <taxon>Eurotatoria</taxon>
        <taxon>Bdelloidea</taxon>
        <taxon>Philodinida</taxon>
        <taxon>Philodinidae</taxon>
        <taxon>Rotaria</taxon>
    </lineage>
</organism>
<gene>
    <name evidence="3" type="ORF">HFQ381_LOCUS2555</name>
    <name evidence="4" type="ORF">TSG867_LOCUS8968</name>
    <name evidence="5" type="ORF">UJA718_LOCUS19640</name>
</gene>
<dbReference type="Pfam" id="PF01603">
    <property type="entry name" value="B56"/>
    <property type="match status" value="1"/>
</dbReference>
<dbReference type="InterPro" id="IPR036903">
    <property type="entry name" value="Nup98_auto-Pept-S59_dom_sf"/>
</dbReference>
<dbReference type="Proteomes" id="UP000663851">
    <property type="component" value="Unassembled WGS sequence"/>
</dbReference>
<comment type="caution">
    <text evidence="3">The sequence shown here is derived from an EMBL/GenBank/DDBJ whole genome shotgun (WGS) entry which is preliminary data.</text>
</comment>
<dbReference type="SUPFAM" id="SSF48371">
    <property type="entry name" value="ARM repeat"/>
    <property type="match status" value="1"/>
</dbReference>
<dbReference type="InterPro" id="IPR007230">
    <property type="entry name" value="Nup98_auto-Pept-S59_dom"/>
</dbReference>
<accession>A0A819WAV2</accession>
<feature type="domain" description="Peptidase S59" evidence="2">
    <location>
        <begin position="395"/>
        <end position="541"/>
    </location>
</feature>
<evidence type="ECO:0000313" key="7">
    <source>
        <dbReference type="Proteomes" id="UP000663873"/>
    </source>
</evidence>
<dbReference type="EMBL" id="CAJOBO010000084">
    <property type="protein sequence ID" value="CAF4123834.1"/>
    <property type="molecule type" value="Genomic_DNA"/>
</dbReference>
<dbReference type="InterPro" id="IPR002554">
    <property type="entry name" value="PP2A_B56"/>
</dbReference>
<dbReference type="EMBL" id="CAJOBQ010000382">
    <property type="protein sequence ID" value="CAF4342439.1"/>
    <property type="molecule type" value="Genomic_DNA"/>
</dbReference>
<dbReference type="Gene3D" id="3.30.1610.10">
    <property type="entry name" value="Peptidase S59, nucleoporin"/>
    <property type="match status" value="1"/>
</dbReference>
<evidence type="ECO:0000313" key="6">
    <source>
        <dbReference type="Proteomes" id="UP000663851"/>
    </source>
</evidence>
<dbReference type="GO" id="GO:0005643">
    <property type="term" value="C:nuclear pore"/>
    <property type="evidence" value="ECO:0007669"/>
    <property type="project" value="InterPro"/>
</dbReference>
<dbReference type="Proteomes" id="UP000663873">
    <property type="component" value="Unassembled WGS sequence"/>
</dbReference>
<name>A0A819WAV2_9BILA</name>
<dbReference type="InterPro" id="IPR011989">
    <property type="entry name" value="ARM-like"/>
</dbReference>
<dbReference type="PANTHER" id="PTHR10257">
    <property type="entry name" value="SERINE/THREONINE PROTEIN PHOSPHATASE 2A PP2A REGULATORY SUBUNIT B"/>
    <property type="match status" value="1"/>
</dbReference>
<dbReference type="InterPro" id="IPR016024">
    <property type="entry name" value="ARM-type_fold"/>
</dbReference>
<dbReference type="Pfam" id="PF04096">
    <property type="entry name" value="Nucleoporin2"/>
    <property type="match status" value="1"/>
</dbReference>
<dbReference type="PANTHER" id="PTHR10257:SF5">
    <property type="entry name" value="WIDERBORST, ISOFORM H"/>
    <property type="match status" value="1"/>
</dbReference>
<dbReference type="GO" id="GO:0005829">
    <property type="term" value="C:cytosol"/>
    <property type="evidence" value="ECO:0007669"/>
    <property type="project" value="TreeGrafter"/>
</dbReference>
<dbReference type="GO" id="GO:0007165">
    <property type="term" value="P:signal transduction"/>
    <property type="evidence" value="ECO:0007669"/>
    <property type="project" value="InterPro"/>
</dbReference>
<evidence type="ECO:0000259" key="2">
    <source>
        <dbReference type="PROSITE" id="PS51434"/>
    </source>
</evidence>
<dbReference type="FunFam" id="1.25.10.10:FF:000010">
    <property type="entry name" value="Serine/threonine-protein phosphatase 2A 56 kDa regulatory subunit"/>
    <property type="match status" value="1"/>
</dbReference>
<reference evidence="3" key="1">
    <citation type="submission" date="2021-02" db="EMBL/GenBank/DDBJ databases">
        <authorList>
            <person name="Nowell W R."/>
        </authorList>
    </citation>
    <scope>NUCLEOTIDE SEQUENCE</scope>
</reference>
<protein>
    <recommendedName>
        <fullName evidence="2">Peptidase S59 domain-containing protein</fullName>
    </recommendedName>
</protein>
<dbReference type="GO" id="GO:0017056">
    <property type="term" value="F:structural constituent of nuclear pore"/>
    <property type="evidence" value="ECO:0007669"/>
    <property type="project" value="InterPro"/>
</dbReference>
<dbReference type="AlphaFoldDB" id="A0A819WAV2"/>
<evidence type="ECO:0000313" key="3">
    <source>
        <dbReference type="EMBL" id="CAF4123834.1"/>
    </source>
</evidence>
<dbReference type="PROSITE" id="PS51434">
    <property type="entry name" value="NUP_C"/>
    <property type="match status" value="1"/>
</dbReference>
<evidence type="ECO:0000313" key="4">
    <source>
        <dbReference type="EMBL" id="CAF4342439.1"/>
    </source>
</evidence>
<proteinExistence type="inferred from homology"/>
<dbReference type="GO" id="GO:0072542">
    <property type="term" value="F:protein phosphatase activator activity"/>
    <property type="evidence" value="ECO:0007669"/>
    <property type="project" value="TreeGrafter"/>
</dbReference>
<evidence type="ECO:0000256" key="1">
    <source>
        <dbReference type="ARBA" id="ARBA00009745"/>
    </source>
</evidence>
<dbReference type="Proteomes" id="UP000663862">
    <property type="component" value="Unassembled WGS sequence"/>
</dbReference>
<evidence type="ECO:0000313" key="5">
    <source>
        <dbReference type="EMBL" id="CAF4408504.1"/>
    </source>
</evidence>
<dbReference type="GO" id="GO:0000159">
    <property type="term" value="C:protein phosphatase type 2A complex"/>
    <property type="evidence" value="ECO:0007669"/>
    <property type="project" value="InterPro"/>
</dbReference>
<dbReference type="Gene3D" id="1.25.10.10">
    <property type="entry name" value="Leucine-rich Repeat Variant"/>
    <property type="match status" value="1"/>
</dbReference>
<comment type="similarity">
    <text evidence="1">Belongs to the phosphatase 2A regulatory subunit B56 family.</text>
</comment>
<keyword evidence="7" id="KW-1185">Reference proteome</keyword>
<dbReference type="EMBL" id="CAJOBP010003519">
    <property type="protein sequence ID" value="CAF4408504.1"/>
    <property type="molecule type" value="Genomic_DNA"/>
</dbReference>
<dbReference type="SUPFAM" id="SSF82215">
    <property type="entry name" value="C-terminal autoproteolytic domain of nucleoporin nup98"/>
    <property type="match status" value="1"/>
</dbReference>
<sequence length="1003" mass="114671">MFNLDSTPLNDTSLFGQSTPVNLHRTEGSFLFGNTSTTPFLSSNLRGTTNIPKTSQVETTTFHKYVSTGGLDKANKNLMQTSYHTKLSNDFGSDTLKDNQKNASTIIPTSTPTTSSRLTSFLFDNKSSTKPITALPLENNQPSTSTFTPGKFPFNAFRHTYDSSYAGTSSFVPLATTANLSFNFSLSKKPVITSSTNTTPIPVLFSTMNQATTSSVDLQSFRTMLNTQPFDNESAFLARHTKTNITHDEARLRSTLNTSTSPPKTHLFSSMLRKPIVLSSNTKSNKRKLVDSFIDNDNDNNSSIFDDGPCSTFKIPKLTIKRPRLLDMNKIRSIVLGTHEPSSETIFDKSLSSSSLISDKAIGWKKFPTYEEYISSKNRDRKQEQQLVRLPKLTHKDYYTKPTIEELRSSCNENGQCFVKEFTIGRKHYGSVTFRGLHMNLAGLDLDRIVEIGRRQVTVYPNEEDRPAEGEELNCQAIISLLGVYPIDRLISNSNEEITDPDRLIDMNYGKYLEQITKKFHGEFIDYDVYTGTWSFQRHQCNRMSVNLAAQENDPFYKKQPIRTRKKRLQESSRLGQKNFHPELEALPLLKETTADQQEKLFVAKLKQCCVVFDFADCVSDLKSKEIKRACLNEIVDYITVTRNCLTENVYPEVITMVSTNLFRILPPIGADGVSDETGAEDEEPTLEASWPHTQIVYEFFLRFLESIDFQPSIAKKYIDQKFVLQLLELFDSEDPRERDFLKTILHRIYGKFLGLRAFIRKQINNIFLRYIYENERFNGIAELLEILGSIINGFAVPLKEEHKVFLGRVLIPLHKAHSLSMFHPQLTYCVVQFIEKDPALGEPIIKGLLKFWPKTCSTKEVLFLNELEEILDIIDGQIFKNVCTPLFKQISRSATSSHFQVAERSLALWSNEYVVQLIEENLEQILPILLPPLCRISKTHWNTNIITLTYNLLKTLMDINKKLCDDVLNTLRDDEQRSMVKEQDRLNFWKELEQLSSDKQNE</sequence>